<keyword evidence="1" id="KW-0472">Membrane</keyword>
<reference evidence="2 3" key="1">
    <citation type="journal article" date="2018" name="Nat. Ecol. Evol.">
        <title>Pezizomycetes genomes reveal the molecular basis of ectomycorrhizal truffle lifestyle.</title>
        <authorList>
            <person name="Murat C."/>
            <person name="Payen T."/>
            <person name="Noel B."/>
            <person name="Kuo A."/>
            <person name="Morin E."/>
            <person name="Chen J."/>
            <person name="Kohler A."/>
            <person name="Krizsan K."/>
            <person name="Balestrini R."/>
            <person name="Da Silva C."/>
            <person name="Montanini B."/>
            <person name="Hainaut M."/>
            <person name="Levati E."/>
            <person name="Barry K.W."/>
            <person name="Belfiori B."/>
            <person name="Cichocki N."/>
            <person name="Clum A."/>
            <person name="Dockter R.B."/>
            <person name="Fauchery L."/>
            <person name="Guy J."/>
            <person name="Iotti M."/>
            <person name="Le Tacon F."/>
            <person name="Lindquist E.A."/>
            <person name="Lipzen A."/>
            <person name="Malagnac F."/>
            <person name="Mello A."/>
            <person name="Molinier V."/>
            <person name="Miyauchi S."/>
            <person name="Poulain J."/>
            <person name="Riccioni C."/>
            <person name="Rubini A."/>
            <person name="Sitrit Y."/>
            <person name="Splivallo R."/>
            <person name="Traeger S."/>
            <person name="Wang M."/>
            <person name="Zifcakova L."/>
            <person name="Wipf D."/>
            <person name="Zambonelli A."/>
            <person name="Paolocci F."/>
            <person name="Nowrousian M."/>
            <person name="Ottonello S."/>
            <person name="Baldrian P."/>
            <person name="Spatafora J.W."/>
            <person name="Henrissat B."/>
            <person name="Nagy L.G."/>
            <person name="Aury J.M."/>
            <person name="Wincker P."/>
            <person name="Grigoriev I.V."/>
            <person name="Bonfante P."/>
            <person name="Martin F.M."/>
        </authorList>
    </citation>
    <scope>NUCLEOTIDE SEQUENCE [LARGE SCALE GENOMIC DNA]</scope>
    <source>
        <strain evidence="2 3">RN42</strain>
    </source>
</reference>
<keyword evidence="1" id="KW-0812">Transmembrane</keyword>
<protein>
    <submittedName>
        <fullName evidence="2">Uncharacterized protein</fullName>
    </submittedName>
</protein>
<organism evidence="2 3">
    <name type="scientific">Ascobolus immersus RN42</name>
    <dbReference type="NCBI Taxonomy" id="1160509"/>
    <lineage>
        <taxon>Eukaryota</taxon>
        <taxon>Fungi</taxon>
        <taxon>Dikarya</taxon>
        <taxon>Ascomycota</taxon>
        <taxon>Pezizomycotina</taxon>
        <taxon>Pezizomycetes</taxon>
        <taxon>Pezizales</taxon>
        <taxon>Ascobolaceae</taxon>
        <taxon>Ascobolus</taxon>
    </lineage>
</organism>
<dbReference type="AlphaFoldDB" id="A0A3N4I4P6"/>
<sequence>MLRGKRESRVEWRKRGKKVGRSGSLFQVMYRKAGKAWAEMSDNRGPQFLFFDVAVWFSVLVGLGTLFSVKGSDQSEHSNPK</sequence>
<accession>A0A3N4I4P6</accession>
<feature type="transmembrane region" description="Helical" evidence="1">
    <location>
        <begin position="48"/>
        <end position="69"/>
    </location>
</feature>
<evidence type="ECO:0000313" key="3">
    <source>
        <dbReference type="Proteomes" id="UP000275078"/>
    </source>
</evidence>
<dbReference type="Proteomes" id="UP000275078">
    <property type="component" value="Unassembled WGS sequence"/>
</dbReference>
<keyword evidence="1" id="KW-1133">Transmembrane helix</keyword>
<name>A0A3N4I4P6_ASCIM</name>
<keyword evidence="3" id="KW-1185">Reference proteome</keyword>
<dbReference type="EMBL" id="ML119702">
    <property type="protein sequence ID" value="RPA79141.1"/>
    <property type="molecule type" value="Genomic_DNA"/>
</dbReference>
<evidence type="ECO:0000313" key="2">
    <source>
        <dbReference type="EMBL" id="RPA79141.1"/>
    </source>
</evidence>
<proteinExistence type="predicted"/>
<gene>
    <name evidence="2" type="ORF">BJ508DRAFT_144124</name>
</gene>
<evidence type="ECO:0000256" key="1">
    <source>
        <dbReference type="SAM" id="Phobius"/>
    </source>
</evidence>